<protein>
    <submittedName>
        <fullName evidence="7">Benzil reductase ((S)-benzoin forming)</fullName>
        <ecNumber evidence="7">1.1.1.320</ecNumber>
    </submittedName>
</protein>
<evidence type="ECO:0000256" key="2">
    <source>
        <dbReference type="ARBA" id="ARBA00006484"/>
    </source>
</evidence>
<name>A0ABM9BZK0_9BACL</name>
<comment type="subcellular location">
    <subcellularLocation>
        <location evidence="1">Cytoplasm</location>
    </subcellularLocation>
</comment>
<dbReference type="PROSITE" id="PS00061">
    <property type="entry name" value="ADH_SHORT"/>
    <property type="match status" value="1"/>
</dbReference>
<evidence type="ECO:0000313" key="8">
    <source>
        <dbReference type="Proteomes" id="UP000838686"/>
    </source>
</evidence>
<evidence type="ECO:0000256" key="1">
    <source>
        <dbReference type="ARBA" id="ARBA00004496"/>
    </source>
</evidence>
<dbReference type="Proteomes" id="UP000838686">
    <property type="component" value="Unassembled WGS sequence"/>
</dbReference>
<dbReference type="PANTHER" id="PTHR44085:SF2">
    <property type="entry name" value="SEPIAPTERIN REDUCTASE"/>
    <property type="match status" value="1"/>
</dbReference>
<dbReference type="InterPro" id="IPR002347">
    <property type="entry name" value="SDR_fam"/>
</dbReference>
<dbReference type="SUPFAM" id="SSF51735">
    <property type="entry name" value="NAD(P)-binding Rossmann-fold domains"/>
    <property type="match status" value="1"/>
</dbReference>
<dbReference type="GO" id="GO:0016491">
    <property type="term" value="F:oxidoreductase activity"/>
    <property type="evidence" value="ECO:0007669"/>
    <property type="project" value="UniProtKB-KW"/>
</dbReference>
<accession>A0ABM9BZK0</accession>
<keyword evidence="4" id="KW-0521">NADP</keyword>
<dbReference type="RefSeq" id="WP_236339157.1">
    <property type="nucleotide sequence ID" value="NZ_CAKMMF010000004.1"/>
</dbReference>
<keyword evidence="8" id="KW-1185">Reference proteome</keyword>
<dbReference type="Gene3D" id="3.40.50.720">
    <property type="entry name" value="NAD(P)-binding Rossmann-like Domain"/>
    <property type="match status" value="1"/>
</dbReference>
<evidence type="ECO:0000313" key="7">
    <source>
        <dbReference type="EMBL" id="CAH1197589.1"/>
    </source>
</evidence>
<dbReference type="PRINTS" id="PR00081">
    <property type="entry name" value="GDHRDH"/>
</dbReference>
<dbReference type="EC" id="1.1.1.320" evidence="7"/>
<dbReference type="InterPro" id="IPR036291">
    <property type="entry name" value="NAD(P)-bd_dom_sf"/>
</dbReference>
<evidence type="ECO:0000256" key="3">
    <source>
        <dbReference type="ARBA" id="ARBA00022490"/>
    </source>
</evidence>
<comment type="similarity">
    <text evidence="2 6">Belongs to the short-chain dehydrogenases/reductases (SDR) family.</text>
</comment>
<reference evidence="7" key="1">
    <citation type="submission" date="2022-01" db="EMBL/GenBank/DDBJ databases">
        <authorList>
            <person name="Criscuolo A."/>
        </authorList>
    </citation>
    <scope>NUCLEOTIDE SEQUENCE</scope>
    <source>
        <strain evidence="7">CIP111893</strain>
    </source>
</reference>
<keyword evidence="3" id="KW-0963">Cytoplasm</keyword>
<dbReference type="Pfam" id="PF00106">
    <property type="entry name" value="adh_short"/>
    <property type="match status" value="1"/>
</dbReference>
<gene>
    <name evidence="7" type="primary">yueD_1</name>
    <name evidence="7" type="ORF">PAECIP111893_00834</name>
</gene>
<keyword evidence="5 7" id="KW-0560">Oxidoreductase</keyword>
<dbReference type="PRINTS" id="PR00080">
    <property type="entry name" value="SDRFAMILY"/>
</dbReference>
<dbReference type="PANTHER" id="PTHR44085">
    <property type="entry name" value="SEPIAPTERIN REDUCTASE"/>
    <property type="match status" value="1"/>
</dbReference>
<dbReference type="NCBIfam" id="NF005381">
    <property type="entry name" value="PRK06924.1"/>
    <property type="match status" value="1"/>
</dbReference>
<sequence>MNYYIITGTSRGLGEAIALRLMEPGNHLFCISRNESSKLTELAGRSGASVEHIPFDLTNGAAISGMMASIFDRIDHAAAKSIVLINNAGTVTPIAPIERCADDEIIANIAINLTAPIVLASAFIDLAQSIQADKRIINISSGAGKKPYFGWSSYCSAKAGLDLFTRCTALEQEEKAFPVRAISFAPGIIDTEMQAQIRATNVDNFKDLERFISFKEEGMLLSPEEVAHYVLRLLESDYSGGEIVDIKQLQ</sequence>
<dbReference type="InterPro" id="IPR020904">
    <property type="entry name" value="Sc_DH/Rdtase_CS"/>
</dbReference>
<dbReference type="InterPro" id="IPR051721">
    <property type="entry name" value="Biopterin_syn/organic_redct"/>
</dbReference>
<evidence type="ECO:0000256" key="4">
    <source>
        <dbReference type="ARBA" id="ARBA00022857"/>
    </source>
</evidence>
<proteinExistence type="inferred from homology"/>
<dbReference type="EMBL" id="CAKMMF010000004">
    <property type="protein sequence ID" value="CAH1197589.1"/>
    <property type="molecule type" value="Genomic_DNA"/>
</dbReference>
<evidence type="ECO:0000256" key="6">
    <source>
        <dbReference type="RuleBase" id="RU000363"/>
    </source>
</evidence>
<comment type="caution">
    <text evidence="7">The sequence shown here is derived from an EMBL/GenBank/DDBJ whole genome shotgun (WGS) entry which is preliminary data.</text>
</comment>
<evidence type="ECO:0000256" key="5">
    <source>
        <dbReference type="ARBA" id="ARBA00023002"/>
    </source>
</evidence>
<organism evidence="7 8">
    <name type="scientific">Paenibacillus plantiphilus</name>
    <dbReference type="NCBI Taxonomy" id="2905650"/>
    <lineage>
        <taxon>Bacteria</taxon>
        <taxon>Bacillati</taxon>
        <taxon>Bacillota</taxon>
        <taxon>Bacilli</taxon>
        <taxon>Bacillales</taxon>
        <taxon>Paenibacillaceae</taxon>
        <taxon>Paenibacillus</taxon>
    </lineage>
</organism>